<evidence type="ECO:0000313" key="2">
    <source>
        <dbReference type="EMBL" id="KAF8486182.1"/>
    </source>
</evidence>
<dbReference type="EMBL" id="WHVB01000002">
    <property type="protein sequence ID" value="KAF8486182.1"/>
    <property type="molecule type" value="Genomic_DNA"/>
</dbReference>
<reference evidence="2" key="2">
    <citation type="journal article" date="2020" name="Nat. Commun.">
        <title>Large-scale genome sequencing of mycorrhizal fungi provides insights into the early evolution of symbiotic traits.</title>
        <authorList>
            <person name="Miyauchi S."/>
            <person name="Kiss E."/>
            <person name="Kuo A."/>
            <person name="Drula E."/>
            <person name="Kohler A."/>
            <person name="Sanchez-Garcia M."/>
            <person name="Morin E."/>
            <person name="Andreopoulos B."/>
            <person name="Barry K.W."/>
            <person name="Bonito G."/>
            <person name="Buee M."/>
            <person name="Carver A."/>
            <person name="Chen C."/>
            <person name="Cichocki N."/>
            <person name="Clum A."/>
            <person name="Culley D."/>
            <person name="Crous P.W."/>
            <person name="Fauchery L."/>
            <person name="Girlanda M."/>
            <person name="Hayes R.D."/>
            <person name="Keri Z."/>
            <person name="LaButti K."/>
            <person name="Lipzen A."/>
            <person name="Lombard V."/>
            <person name="Magnuson J."/>
            <person name="Maillard F."/>
            <person name="Murat C."/>
            <person name="Nolan M."/>
            <person name="Ohm R.A."/>
            <person name="Pangilinan J."/>
            <person name="Pereira M.F."/>
            <person name="Perotto S."/>
            <person name="Peter M."/>
            <person name="Pfister S."/>
            <person name="Riley R."/>
            <person name="Sitrit Y."/>
            <person name="Stielow J.B."/>
            <person name="Szollosi G."/>
            <person name="Zifcakova L."/>
            <person name="Stursova M."/>
            <person name="Spatafora J.W."/>
            <person name="Tedersoo L."/>
            <person name="Vaario L.M."/>
            <person name="Yamada A."/>
            <person name="Yan M."/>
            <person name="Wang P."/>
            <person name="Xu J."/>
            <person name="Bruns T."/>
            <person name="Baldrian P."/>
            <person name="Vilgalys R."/>
            <person name="Dunand C."/>
            <person name="Henrissat B."/>
            <person name="Grigoriev I.V."/>
            <person name="Hibbett D."/>
            <person name="Nagy L.G."/>
            <person name="Martin F.M."/>
        </authorList>
    </citation>
    <scope>NUCLEOTIDE SEQUENCE</scope>
    <source>
        <strain evidence="2">Prilba</strain>
    </source>
</reference>
<organism evidence="2 3">
    <name type="scientific">Russula ochroleuca</name>
    <dbReference type="NCBI Taxonomy" id="152965"/>
    <lineage>
        <taxon>Eukaryota</taxon>
        <taxon>Fungi</taxon>
        <taxon>Dikarya</taxon>
        <taxon>Basidiomycota</taxon>
        <taxon>Agaricomycotina</taxon>
        <taxon>Agaricomycetes</taxon>
        <taxon>Russulales</taxon>
        <taxon>Russulaceae</taxon>
        <taxon>Russula</taxon>
    </lineage>
</organism>
<evidence type="ECO:0000256" key="1">
    <source>
        <dbReference type="SAM" id="MobiDB-lite"/>
    </source>
</evidence>
<sequence length="144" mass="15824">MQAHDSDSDSEGGVGGAGQPPANNIAAVQEQNEVKTAALRDIDERGSSEFHRKVWLVAGTGFFTDDCCLHDCARAPFLFARLPQGQCIELARVDNLSLFRRFWHASVQNVGDFGPPSAIRKYAAIKLRAKGDNEKGTKHREIDQ</sequence>
<accession>A0A9P5TDK9</accession>
<protein>
    <submittedName>
        <fullName evidence="2">Uncharacterized protein</fullName>
    </submittedName>
</protein>
<comment type="caution">
    <text evidence="2">The sequence shown here is derived from an EMBL/GenBank/DDBJ whole genome shotgun (WGS) entry which is preliminary data.</text>
</comment>
<evidence type="ECO:0000313" key="3">
    <source>
        <dbReference type="Proteomes" id="UP000759537"/>
    </source>
</evidence>
<gene>
    <name evidence="2" type="ORF">DFH94DRAFT_678907</name>
</gene>
<dbReference type="Proteomes" id="UP000759537">
    <property type="component" value="Unassembled WGS sequence"/>
</dbReference>
<proteinExistence type="predicted"/>
<feature type="region of interest" description="Disordered" evidence="1">
    <location>
        <begin position="1"/>
        <end position="24"/>
    </location>
</feature>
<name>A0A9P5TDK9_9AGAM</name>
<reference evidence="2" key="1">
    <citation type="submission" date="2019-10" db="EMBL/GenBank/DDBJ databases">
        <authorList>
            <consortium name="DOE Joint Genome Institute"/>
            <person name="Kuo A."/>
            <person name="Miyauchi S."/>
            <person name="Kiss E."/>
            <person name="Drula E."/>
            <person name="Kohler A."/>
            <person name="Sanchez-Garcia M."/>
            <person name="Andreopoulos B."/>
            <person name="Barry K.W."/>
            <person name="Bonito G."/>
            <person name="Buee M."/>
            <person name="Carver A."/>
            <person name="Chen C."/>
            <person name="Cichocki N."/>
            <person name="Clum A."/>
            <person name="Culley D."/>
            <person name="Crous P.W."/>
            <person name="Fauchery L."/>
            <person name="Girlanda M."/>
            <person name="Hayes R."/>
            <person name="Keri Z."/>
            <person name="LaButti K."/>
            <person name="Lipzen A."/>
            <person name="Lombard V."/>
            <person name="Magnuson J."/>
            <person name="Maillard F."/>
            <person name="Morin E."/>
            <person name="Murat C."/>
            <person name="Nolan M."/>
            <person name="Ohm R."/>
            <person name="Pangilinan J."/>
            <person name="Pereira M."/>
            <person name="Perotto S."/>
            <person name="Peter M."/>
            <person name="Riley R."/>
            <person name="Sitrit Y."/>
            <person name="Stielow B."/>
            <person name="Szollosi G."/>
            <person name="Zifcakova L."/>
            <person name="Stursova M."/>
            <person name="Spatafora J.W."/>
            <person name="Tedersoo L."/>
            <person name="Vaario L.-M."/>
            <person name="Yamada A."/>
            <person name="Yan M."/>
            <person name="Wang P."/>
            <person name="Xu J."/>
            <person name="Bruns T."/>
            <person name="Baldrian P."/>
            <person name="Vilgalys R."/>
            <person name="Henrissat B."/>
            <person name="Grigoriev I.V."/>
            <person name="Hibbett D."/>
            <person name="Nagy L.G."/>
            <person name="Martin F.M."/>
        </authorList>
    </citation>
    <scope>NUCLEOTIDE SEQUENCE</scope>
    <source>
        <strain evidence="2">Prilba</strain>
    </source>
</reference>
<dbReference type="AlphaFoldDB" id="A0A9P5TDK9"/>
<keyword evidence="3" id="KW-1185">Reference proteome</keyword>